<name>A0ABV7D356_9PROT</name>
<feature type="signal peptide" evidence="1">
    <location>
        <begin position="1"/>
        <end position="24"/>
    </location>
</feature>
<evidence type="ECO:0000256" key="1">
    <source>
        <dbReference type="SAM" id="SignalP"/>
    </source>
</evidence>
<dbReference type="Proteomes" id="UP001595444">
    <property type="component" value="Unassembled WGS sequence"/>
</dbReference>
<keyword evidence="1" id="KW-0732">Signal</keyword>
<dbReference type="RefSeq" id="WP_194214329.1">
    <property type="nucleotide sequence ID" value="NZ_CP061205.1"/>
</dbReference>
<evidence type="ECO:0000313" key="3">
    <source>
        <dbReference type="Proteomes" id="UP001595444"/>
    </source>
</evidence>
<gene>
    <name evidence="2" type="ORF">ACFOKA_06065</name>
</gene>
<keyword evidence="3" id="KW-1185">Reference proteome</keyword>
<comment type="caution">
    <text evidence="2">The sequence shown here is derived from an EMBL/GenBank/DDBJ whole genome shotgun (WGS) entry which is preliminary data.</text>
</comment>
<evidence type="ECO:0000313" key="2">
    <source>
        <dbReference type="EMBL" id="MFC3051463.1"/>
    </source>
</evidence>
<reference evidence="3" key="1">
    <citation type="journal article" date="2019" name="Int. J. Syst. Evol. Microbiol.">
        <title>The Global Catalogue of Microorganisms (GCM) 10K type strain sequencing project: providing services to taxonomists for standard genome sequencing and annotation.</title>
        <authorList>
            <consortium name="The Broad Institute Genomics Platform"/>
            <consortium name="The Broad Institute Genome Sequencing Center for Infectious Disease"/>
            <person name="Wu L."/>
            <person name="Ma J."/>
        </authorList>
    </citation>
    <scope>NUCLEOTIDE SEQUENCE [LARGE SCALE GENOMIC DNA]</scope>
    <source>
        <strain evidence="3">KCTC 62164</strain>
    </source>
</reference>
<organism evidence="2 3">
    <name type="scientific">Kordiimonas pumila</name>
    <dbReference type="NCBI Taxonomy" id="2161677"/>
    <lineage>
        <taxon>Bacteria</taxon>
        <taxon>Pseudomonadati</taxon>
        <taxon>Pseudomonadota</taxon>
        <taxon>Alphaproteobacteria</taxon>
        <taxon>Kordiimonadales</taxon>
        <taxon>Kordiimonadaceae</taxon>
        <taxon>Kordiimonas</taxon>
    </lineage>
</organism>
<protein>
    <recommendedName>
        <fullName evidence="4">YfdX family protein</fullName>
    </recommendedName>
</protein>
<accession>A0ABV7D356</accession>
<feature type="chain" id="PRO_5045769706" description="YfdX family protein" evidence="1">
    <location>
        <begin position="25"/>
        <end position="287"/>
    </location>
</feature>
<proteinExistence type="predicted"/>
<sequence length="287" mass="31874">MRPSTFALIAALSASIAVPPVAIAAVGEKPVANTPVYSEDTFLEEKQDLLNLLFQAQMSVQRGAKEETERHINKAFEKLEMAVKAGASSEDFTKTQVSRVVELKFGSSLMPKVVYVPIGDDDLDMSTLSKALTLKGIDRGDVEGAEIHYVRLRVIESKLIHDLNEAREELTDDDFGGTRDQIIDAQKSMIYEASSAQKPEEVAKDHVTLTRYMLKVAEYEGARKALDVAETALVAIRLNADAAGHNTAEVDKIRVQADELDEMISRRDPTLFEQIDHKLESWWEKLG</sequence>
<evidence type="ECO:0008006" key="4">
    <source>
        <dbReference type="Google" id="ProtNLM"/>
    </source>
</evidence>
<dbReference type="EMBL" id="JBHRSL010000003">
    <property type="protein sequence ID" value="MFC3051463.1"/>
    <property type="molecule type" value="Genomic_DNA"/>
</dbReference>